<feature type="region of interest" description="Disordered" evidence="4">
    <location>
        <begin position="1"/>
        <end position="98"/>
    </location>
</feature>
<dbReference type="GO" id="GO:0000981">
    <property type="term" value="F:DNA-binding transcription factor activity, RNA polymerase II-specific"/>
    <property type="evidence" value="ECO:0007669"/>
    <property type="project" value="TreeGrafter"/>
</dbReference>
<dbReference type="Proteomes" id="UP000193067">
    <property type="component" value="Unassembled WGS sequence"/>
</dbReference>
<dbReference type="SMART" id="SM00398">
    <property type="entry name" value="HMG"/>
    <property type="match status" value="1"/>
</dbReference>
<dbReference type="PANTHER" id="PTHR45789">
    <property type="entry name" value="FI18025P1"/>
    <property type="match status" value="1"/>
</dbReference>
<keyword evidence="2 3" id="KW-0539">Nucleus</keyword>
<dbReference type="PANTHER" id="PTHR45789:SF2">
    <property type="entry name" value="FI18025P1"/>
    <property type="match status" value="1"/>
</dbReference>
<feature type="domain" description="HMG box" evidence="5">
    <location>
        <begin position="98"/>
        <end position="167"/>
    </location>
</feature>
<feature type="region of interest" description="Disordered" evidence="4">
    <location>
        <begin position="167"/>
        <end position="202"/>
    </location>
</feature>
<dbReference type="STRING" id="1353009.A0A1Y2IV73"/>
<accession>A0A1Y2IV73</accession>
<evidence type="ECO:0000256" key="3">
    <source>
        <dbReference type="PROSITE-ProRule" id="PRU00267"/>
    </source>
</evidence>
<feature type="region of interest" description="Disordered" evidence="4">
    <location>
        <begin position="402"/>
        <end position="439"/>
    </location>
</feature>
<dbReference type="InterPro" id="IPR036910">
    <property type="entry name" value="HMG_box_dom_sf"/>
</dbReference>
<dbReference type="Gene3D" id="1.10.30.10">
    <property type="entry name" value="High mobility group box domain"/>
    <property type="match status" value="1"/>
</dbReference>
<dbReference type="GO" id="GO:0000978">
    <property type="term" value="F:RNA polymerase II cis-regulatory region sequence-specific DNA binding"/>
    <property type="evidence" value="ECO:0007669"/>
    <property type="project" value="TreeGrafter"/>
</dbReference>
<evidence type="ECO:0000256" key="4">
    <source>
        <dbReference type="SAM" id="MobiDB-lite"/>
    </source>
</evidence>
<dbReference type="InterPro" id="IPR051356">
    <property type="entry name" value="SOX/SOX-like_TF"/>
</dbReference>
<feature type="region of interest" description="Disordered" evidence="4">
    <location>
        <begin position="451"/>
        <end position="519"/>
    </location>
</feature>
<proteinExistence type="predicted"/>
<keyword evidence="1 3" id="KW-0238">DNA-binding</keyword>
<keyword evidence="7" id="KW-1185">Reference proteome</keyword>
<evidence type="ECO:0000259" key="5">
    <source>
        <dbReference type="PROSITE" id="PS50118"/>
    </source>
</evidence>
<dbReference type="AlphaFoldDB" id="A0A1Y2IV73"/>
<dbReference type="PROSITE" id="PS50118">
    <property type="entry name" value="HMG_BOX_2"/>
    <property type="match status" value="1"/>
</dbReference>
<name>A0A1Y2IV73_TRAC3</name>
<reference evidence="6 7" key="1">
    <citation type="journal article" date="2015" name="Biotechnol. Biofuels">
        <title>Enhanced degradation of softwood versus hardwood by the white-rot fungus Pycnoporus coccineus.</title>
        <authorList>
            <person name="Couturier M."/>
            <person name="Navarro D."/>
            <person name="Chevret D."/>
            <person name="Henrissat B."/>
            <person name="Piumi F."/>
            <person name="Ruiz-Duenas F.J."/>
            <person name="Martinez A.T."/>
            <person name="Grigoriev I.V."/>
            <person name="Riley R."/>
            <person name="Lipzen A."/>
            <person name="Berrin J.G."/>
            <person name="Master E.R."/>
            <person name="Rosso M.N."/>
        </authorList>
    </citation>
    <scope>NUCLEOTIDE SEQUENCE [LARGE SCALE GENOMIC DNA]</scope>
    <source>
        <strain evidence="6 7">BRFM310</strain>
    </source>
</reference>
<evidence type="ECO:0000256" key="2">
    <source>
        <dbReference type="ARBA" id="ARBA00023242"/>
    </source>
</evidence>
<dbReference type="EMBL" id="KZ084094">
    <property type="protein sequence ID" value="OSD05036.1"/>
    <property type="molecule type" value="Genomic_DNA"/>
</dbReference>
<dbReference type="GO" id="GO:0005634">
    <property type="term" value="C:nucleus"/>
    <property type="evidence" value="ECO:0007669"/>
    <property type="project" value="UniProtKB-UniRule"/>
</dbReference>
<organism evidence="6 7">
    <name type="scientific">Trametes coccinea (strain BRFM310)</name>
    <name type="common">Pycnoporus coccineus</name>
    <dbReference type="NCBI Taxonomy" id="1353009"/>
    <lineage>
        <taxon>Eukaryota</taxon>
        <taxon>Fungi</taxon>
        <taxon>Dikarya</taxon>
        <taxon>Basidiomycota</taxon>
        <taxon>Agaricomycotina</taxon>
        <taxon>Agaricomycetes</taxon>
        <taxon>Polyporales</taxon>
        <taxon>Polyporaceae</taxon>
        <taxon>Trametes</taxon>
    </lineage>
</organism>
<protein>
    <recommendedName>
        <fullName evidence="5">HMG box domain-containing protein</fullName>
    </recommendedName>
</protein>
<feature type="compositionally biased region" description="Polar residues" evidence="4">
    <location>
        <begin position="451"/>
        <end position="460"/>
    </location>
</feature>
<feature type="DNA-binding region" description="HMG box" evidence="3">
    <location>
        <begin position="98"/>
        <end position="167"/>
    </location>
</feature>
<dbReference type="CDD" id="cd01389">
    <property type="entry name" value="HMG-box_ROX1-like"/>
    <property type="match status" value="1"/>
</dbReference>
<dbReference type="OrthoDB" id="6247875at2759"/>
<evidence type="ECO:0000313" key="7">
    <source>
        <dbReference type="Proteomes" id="UP000193067"/>
    </source>
</evidence>
<evidence type="ECO:0000313" key="6">
    <source>
        <dbReference type="EMBL" id="OSD05036.1"/>
    </source>
</evidence>
<dbReference type="SUPFAM" id="SSF47095">
    <property type="entry name" value="HMG-box"/>
    <property type="match status" value="1"/>
</dbReference>
<dbReference type="InterPro" id="IPR009071">
    <property type="entry name" value="HMG_box_dom"/>
</dbReference>
<gene>
    <name evidence="6" type="ORF">PYCCODRAFT_1423556</name>
</gene>
<sequence>MPTARSSLMRRRKSSVAMGGLTQVKPGNYGISSNPSPRALTFAPNVTPGTYVEADDDLSVDASPPSPTTALFPPTAPPPNAPTRRRLPPGKRLSQGYIPRPPNAFMLFRANFVRQKHVPGTIETNHGSLSKIIGNCWRALPLEEKRFWEIEAKKAKAAHKERYPNYRFRPVHNKNKKKAEAASASDAAKRKEKLPTPPAEEERCEAVAQLLLEGKKGEELAEAVRQLDMAARAMSRPESAASGALSTHTPFAQPHPLPAYMQRRSSSVPPPSSFFHPSHPIALPSVPFFAAPAPQMAFPNGLFHEPGFGMGSASAHGSRAPSPVGNIARTRTLLGMRRASSCQPVPSERMWDGYDVYSVQSQQMHASALAQMGWPLQQDSEPLPEVTDASIFQPGWTSEFKDASGYAPAPGDCGPFDPHAVPPSYSPHDSAPPAGAPLSLNIGPLDSFDFSASTPSTSADGYSAITPGMYDPIDPHAPWPIAESGPPSTFDGSPAHSDASLPPHSVASSQASGICAPQPQHPQMQFDAWVTEQQGGSPQGTEQHSAMDASHLDTDQRFSALAADFDKGYNGSYGVYDGADVDMTMGLDSGMHMSGVEYGFCASQEF</sequence>
<dbReference type="Pfam" id="PF00505">
    <property type="entry name" value="HMG_box"/>
    <property type="match status" value="1"/>
</dbReference>
<evidence type="ECO:0000256" key="1">
    <source>
        <dbReference type="ARBA" id="ARBA00023125"/>
    </source>
</evidence>